<evidence type="ECO:0000256" key="2">
    <source>
        <dbReference type="ARBA" id="ARBA00006024"/>
    </source>
</evidence>
<dbReference type="GO" id="GO:0016020">
    <property type="term" value="C:membrane"/>
    <property type="evidence" value="ECO:0007669"/>
    <property type="project" value="InterPro"/>
</dbReference>
<keyword evidence="10" id="KW-0067">ATP-binding</keyword>
<dbReference type="InterPro" id="IPR018303">
    <property type="entry name" value="ATPase_P-typ_P_site"/>
</dbReference>
<dbReference type="GO" id="GO:0005507">
    <property type="term" value="F:copper ion binding"/>
    <property type="evidence" value="ECO:0007669"/>
    <property type="project" value="InterPro"/>
</dbReference>
<dbReference type="InterPro" id="IPR023298">
    <property type="entry name" value="ATPase_P-typ_TM_dom_sf"/>
</dbReference>
<evidence type="ECO:0000256" key="17">
    <source>
        <dbReference type="SAM" id="Phobius"/>
    </source>
</evidence>
<evidence type="ECO:0000259" key="18">
    <source>
        <dbReference type="PROSITE" id="PS50846"/>
    </source>
</evidence>
<dbReference type="SFLD" id="SFLDS00003">
    <property type="entry name" value="Haloacid_Dehalogenase"/>
    <property type="match status" value="1"/>
</dbReference>
<evidence type="ECO:0000256" key="11">
    <source>
        <dbReference type="ARBA" id="ARBA00022842"/>
    </source>
</evidence>
<dbReference type="PANTHER" id="PTHR43520">
    <property type="entry name" value="ATP7, ISOFORM B"/>
    <property type="match status" value="1"/>
</dbReference>
<feature type="region of interest" description="Disordered" evidence="16">
    <location>
        <begin position="291"/>
        <end position="325"/>
    </location>
</feature>
<dbReference type="SUPFAM" id="SSF56784">
    <property type="entry name" value="HAD-like"/>
    <property type="match status" value="1"/>
</dbReference>
<dbReference type="PRINTS" id="PR00942">
    <property type="entry name" value="CUATPASEI"/>
</dbReference>
<dbReference type="InterPro" id="IPR017969">
    <property type="entry name" value="Heavy-metal-associated_CS"/>
</dbReference>
<dbReference type="Pfam" id="PF00702">
    <property type="entry name" value="Hydrolase"/>
    <property type="match status" value="1"/>
</dbReference>
<keyword evidence="8" id="KW-0547">Nucleotide-binding</keyword>
<reference evidence="19" key="1">
    <citation type="journal article" date="2021" name="Proc. Natl. Acad. Sci. U.S.A.">
        <title>Three genomes in the algal genus Volvox reveal the fate of a haploid sex-determining region after a transition to homothallism.</title>
        <authorList>
            <person name="Yamamoto K."/>
            <person name="Hamaji T."/>
            <person name="Kawai-Toyooka H."/>
            <person name="Matsuzaki R."/>
            <person name="Takahashi F."/>
            <person name="Nishimura Y."/>
            <person name="Kawachi M."/>
            <person name="Noguchi H."/>
            <person name="Minakuchi Y."/>
            <person name="Umen J.G."/>
            <person name="Toyoda A."/>
            <person name="Nozaki H."/>
        </authorList>
    </citation>
    <scope>NUCLEOTIDE SEQUENCE</scope>
    <source>
        <strain evidence="19">NIES-3780</strain>
    </source>
</reference>
<dbReference type="PROSITE" id="PS50846">
    <property type="entry name" value="HMA_2"/>
    <property type="match status" value="2"/>
</dbReference>
<evidence type="ECO:0000256" key="16">
    <source>
        <dbReference type="SAM" id="MobiDB-lite"/>
    </source>
</evidence>
<dbReference type="Gene3D" id="3.40.50.1000">
    <property type="entry name" value="HAD superfamily/HAD-like"/>
    <property type="match status" value="1"/>
</dbReference>
<keyword evidence="13 17" id="KW-1133">Transmembrane helix</keyword>
<evidence type="ECO:0000256" key="5">
    <source>
        <dbReference type="ARBA" id="ARBA00022692"/>
    </source>
</evidence>
<sequence>MHANSKDKSLLPAALSSPNIALTPGETTGRALVTSKRPFGGYVVELDQTLKSGSCSALACLRKSFDGLSAGDFHAEAGDSGSNDQVSLSPGDASKANCCGCGCGEGGICRCGTVTLRLTAYDPALNPDELFELCRCDCNDCACNKSEQLSKAASVTGAIWQAPAFTFKYSSQLCSLWSPPGASGSGSGSQGSRGAAANAAVPVARDTMAQRRSLARQLLVEAKALGVAGLKVDQRRGVVEVWGPAAGGCGTSPGGDAADGDASAGGLAPTGKSFRSAFSALMTRMGFGPGAPPGATPLVTPRATPPVTPQQSTTGLAASSLEPHHHQDPHSIIDFFLATPLPQAIAAAADEVYERASGGCGAGANTTAVARGSCESPPTYPASASVGATSPGTVTGGVVPLSPTRLESVAFPLPPIMRTADFRVAGMTCAACVAALEGQLQRLPGVGSVVVALMTERCKVEYDPSLVGLADLVDTIEGCGFDASLATEAQEPGAARLSIRGMTCASCSAAVEAALRRVAGVTEASINLLAGQALVKYDPRVIGGPRELIEAVEEAGYRAALWKEGEDDAGGALHIHEALKWRRQLLMSCVFSVPLLLLSMAAMLPPFMMLESGFLLFGRVPALWLVELLLAAPVQFVCGATFYRSAFAALRHGSANMSLLVALGTSAAFACSLVTLGLAAAGVGQEGGGAVYFETSALIITFVLMGKWLESNAKARTADVVTSLLSLAPRTASLLKLDPTTGKVLAEREIPVELVQVGDILRILPGGSVPADGVVLAGRSAVDESMVTGESLSVRKVVGAQLIGGTVNGEGLLLMRATAVGGSTVLAGIARLVQAAQTSKAPVQAVADTIAAYFVPAIVAISVVVFAVWLGVFASGLVPLSALPPGVSPPLLALLHAISVVVIACPCGLGLATPTAVMVGTGVAARQGVLIKGGTALERAHKARVIVFDKTGTLTRGDCAVRNLVMLDAVGLPLVAADGATATRHSDITSNGVRHCCNGGAVNGALDASRSPLLPPTPSRWPRRELLCLLAAVESGSEHVLAKAIVSFCARELLADGASGTAGGIAAARAAAATIAGRDVHVREFRAVPGRGVACTVELSSSAAATVGAAVDGRAGGFPVVIGNAAWMEEQGCALMPSTLAALRRLERREGCTVVAVAAAGSPVALIALRDSIKPEARRVVSALHRMGMEVWMASGDSRRVARAVATELGIPAACVLAEATPADKLDLIRTLKAGRRPAATDAATATGQGYYSEDDDEIAPEKNGADIEGNHVAVNVVDGKGNEGGDLRAPLLGLAPVQGREAAVARDSWWLRWRQRRRQQQRKSTMAATLRPNIVAMVGDGINDSPALSEADVGIAIGAGTDIAVEAASVVLMRSNLEDVVVALDISRATFRRILLNFLWAYGYNAAAVPLAAGVLWPLTHTLVPPWVAGAAMALSSVSVVASSLALKMYRRPEIR</sequence>
<evidence type="ECO:0000256" key="10">
    <source>
        <dbReference type="ARBA" id="ARBA00022840"/>
    </source>
</evidence>
<feature type="transmembrane region" description="Helical" evidence="17">
    <location>
        <begin position="585"/>
        <end position="604"/>
    </location>
</feature>
<evidence type="ECO:0000256" key="4">
    <source>
        <dbReference type="ARBA" id="ARBA00022448"/>
    </source>
</evidence>
<dbReference type="Proteomes" id="UP000747399">
    <property type="component" value="Unassembled WGS sequence"/>
</dbReference>
<dbReference type="PRINTS" id="PR00119">
    <property type="entry name" value="CATATPASE"/>
</dbReference>
<dbReference type="PANTHER" id="PTHR43520:SF8">
    <property type="entry name" value="P-TYPE CU(+) TRANSPORTER"/>
    <property type="match status" value="1"/>
</dbReference>
<evidence type="ECO:0000313" key="20">
    <source>
        <dbReference type="Proteomes" id="UP000747399"/>
    </source>
</evidence>
<dbReference type="SFLD" id="SFLDG00002">
    <property type="entry name" value="C1.7:_P-type_atpase_like"/>
    <property type="match status" value="1"/>
</dbReference>
<dbReference type="NCBIfam" id="TIGR00003">
    <property type="entry name" value="copper ion binding protein"/>
    <property type="match status" value="1"/>
</dbReference>
<feature type="transmembrane region" description="Helical" evidence="17">
    <location>
        <begin position="850"/>
        <end position="872"/>
    </location>
</feature>
<feature type="transmembrane region" description="Helical" evidence="17">
    <location>
        <begin position="1395"/>
        <end position="1416"/>
    </location>
</feature>
<dbReference type="InterPro" id="IPR036163">
    <property type="entry name" value="HMA_dom_sf"/>
</dbReference>
<dbReference type="InterPro" id="IPR006121">
    <property type="entry name" value="HMA_dom"/>
</dbReference>
<dbReference type="Gene3D" id="3.30.70.100">
    <property type="match status" value="2"/>
</dbReference>
<protein>
    <recommendedName>
        <fullName evidence="3">P-type Cu(+) transporter</fullName>
        <ecNumber evidence="3">7.2.2.8</ecNumber>
    </recommendedName>
</protein>
<keyword evidence="14" id="KW-0186">Copper</keyword>
<gene>
    <name evidence="19" type="ORF">Vafri_14257</name>
</gene>
<dbReference type="InterPro" id="IPR044492">
    <property type="entry name" value="P_typ_ATPase_HD_dom"/>
</dbReference>
<evidence type="ECO:0000256" key="13">
    <source>
        <dbReference type="ARBA" id="ARBA00022989"/>
    </source>
</evidence>
<keyword evidence="12" id="KW-1278">Translocase</keyword>
<accession>A0A8J4F6H1</accession>
<evidence type="ECO:0000256" key="15">
    <source>
        <dbReference type="ARBA" id="ARBA00023136"/>
    </source>
</evidence>
<dbReference type="SFLD" id="SFLDF00027">
    <property type="entry name" value="p-type_atpase"/>
    <property type="match status" value="1"/>
</dbReference>
<keyword evidence="9" id="KW-0187">Copper transport</keyword>
<feature type="transmembrane region" description="Helical" evidence="17">
    <location>
        <begin position="1428"/>
        <end position="1448"/>
    </location>
</feature>
<comment type="subcellular location">
    <subcellularLocation>
        <location evidence="1">Endomembrane system</location>
        <topology evidence="1">Multi-pass membrane protein</topology>
    </subcellularLocation>
</comment>
<feature type="transmembrane region" description="Helical" evidence="17">
    <location>
        <begin position="659"/>
        <end position="683"/>
    </location>
</feature>
<dbReference type="PRINTS" id="PR00943">
    <property type="entry name" value="CUATPASE"/>
</dbReference>
<evidence type="ECO:0000256" key="9">
    <source>
        <dbReference type="ARBA" id="ARBA00022796"/>
    </source>
</evidence>
<dbReference type="InterPro" id="IPR036412">
    <property type="entry name" value="HAD-like_sf"/>
</dbReference>
<evidence type="ECO:0000256" key="14">
    <source>
        <dbReference type="ARBA" id="ARBA00023008"/>
    </source>
</evidence>
<dbReference type="FunFam" id="3.30.70.100:FF:000043">
    <property type="entry name" value="Copper-transporting ATPase 2"/>
    <property type="match status" value="1"/>
</dbReference>
<evidence type="ECO:0000256" key="3">
    <source>
        <dbReference type="ARBA" id="ARBA00012517"/>
    </source>
</evidence>
<keyword evidence="5 17" id="KW-0812">Transmembrane</keyword>
<dbReference type="Gene3D" id="2.70.150.10">
    <property type="entry name" value="Calcium-transporting ATPase, cytoplasmic transduction domain A"/>
    <property type="match status" value="1"/>
</dbReference>
<dbReference type="CDD" id="cd02094">
    <property type="entry name" value="P-type_ATPase_Cu-like"/>
    <property type="match status" value="1"/>
</dbReference>
<keyword evidence="4" id="KW-0813">Transport</keyword>
<dbReference type="SUPFAM" id="SSF81665">
    <property type="entry name" value="Calcium ATPase, transmembrane domain M"/>
    <property type="match status" value="1"/>
</dbReference>
<evidence type="ECO:0000256" key="7">
    <source>
        <dbReference type="ARBA" id="ARBA00022737"/>
    </source>
</evidence>
<dbReference type="InterPro" id="IPR023214">
    <property type="entry name" value="HAD_sf"/>
</dbReference>
<dbReference type="SUPFAM" id="SSF81660">
    <property type="entry name" value="Metal cation-transporting ATPase, ATP-binding domain N"/>
    <property type="match status" value="1"/>
</dbReference>
<dbReference type="EMBL" id="BNCO01000034">
    <property type="protein sequence ID" value="GIL59382.1"/>
    <property type="molecule type" value="Genomic_DNA"/>
</dbReference>
<keyword evidence="11" id="KW-0460">Magnesium</keyword>
<keyword evidence="20" id="KW-1185">Reference proteome</keyword>
<evidence type="ECO:0000313" key="19">
    <source>
        <dbReference type="EMBL" id="GIL59382.1"/>
    </source>
</evidence>
<dbReference type="GO" id="GO:0005524">
    <property type="term" value="F:ATP binding"/>
    <property type="evidence" value="ECO:0007669"/>
    <property type="project" value="UniProtKB-KW"/>
</dbReference>
<dbReference type="Pfam" id="PF00122">
    <property type="entry name" value="E1-E2_ATPase"/>
    <property type="match status" value="1"/>
</dbReference>
<dbReference type="FunFam" id="2.70.150.10:FF:000002">
    <property type="entry name" value="Copper-transporting ATPase 1, putative"/>
    <property type="match status" value="1"/>
</dbReference>
<evidence type="ECO:0000256" key="8">
    <source>
        <dbReference type="ARBA" id="ARBA00022741"/>
    </source>
</evidence>
<dbReference type="InterPro" id="IPR059000">
    <property type="entry name" value="ATPase_P-type_domA"/>
</dbReference>
<comment type="caution">
    <text evidence="19">The sequence shown here is derived from an EMBL/GenBank/DDBJ whole genome shotgun (WGS) entry which is preliminary data.</text>
</comment>
<dbReference type="Gene3D" id="3.40.1110.10">
    <property type="entry name" value="Calcium-transporting ATPase, cytoplasmic domain N"/>
    <property type="match status" value="1"/>
</dbReference>
<keyword evidence="15 17" id="KW-0472">Membrane</keyword>
<comment type="similarity">
    <text evidence="2">Belongs to the cation transport ATPase (P-type) (TC 3.A.3) family. Type IB subfamily.</text>
</comment>
<dbReference type="NCBIfam" id="TIGR01494">
    <property type="entry name" value="ATPase_P-type"/>
    <property type="match status" value="2"/>
</dbReference>
<feature type="domain" description="HMA" evidence="18">
    <location>
        <begin position="493"/>
        <end position="560"/>
    </location>
</feature>
<dbReference type="InterPro" id="IPR023299">
    <property type="entry name" value="ATPase_P-typ_cyto_dom_N"/>
</dbReference>
<organism evidence="19 20">
    <name type="scientific">Volvox africanus</name>
    <dbReference type="NCBI Taxonomy" id="51714"/>
    <lineage>
        <taxon>Eukaryota</taxon>
        <taxon>Viridiplantae</taxon>
        <taxon>Chlorophyta</taxon>
        <taxon>core chlorophytes</taxon>
        <taxon>Chlorophyceae</taxon>
        <taxon>CS clade</taxon>
        <taxon>Chlamydomonadales</taxon>
        <taxon>Volvocaceae</taxon>
        <taxon>Volvox</taxon>
    </lineage>
</organism>
<feature type="transmembrane region" description="Helical" evidence="17">
    <location>
        <begin position="624"/>
        <end position="647"/>
    </location>
</feature>
<evidence type="ECO:0000256" key="1">
    <source>
        <dbReference type="ARBA" id="ARBA00004127"/>
    </source>
</evidence>
<dbReference type="EC" id="7.2.2.8" evidence="3"/>
<name>A0A8J4F6H1_9CHLO</name>
<proteinExistence type="inferred from homology"/>
<dbReference type="InterPro" id="IPR008250">
    <property type="entry name" value="ATPase_P-typ_transduc_dom_A_sf"/>
</dbReference>
<dbReference type="FunFam" id="3.30.70.100:FF:000001">
    <property type="entry name" value="ATPase copper transporting beta"/>
    <property type="match status" value="1"/>
</dbReference>
<dbReference type="GO" id="GO:0012505">
    <property type="term" value="C:endomembrane system"/>
    <property type="evidence" value="ECO:0007669"/>
    <property type="project" value="UniProtKB-SubCell"/>
</dbReference>
<evidence type="ECO:0000256" key="6">
    <source>
        <dbReference type="ARBA" id="ARBA00022723"/>
    </source>
</evidence>
<feature type="transmembrane region" description="Helical" evidence="17">
    <location>
        <begin position="892"/>
        <end position="912"/>
    </location>
</feature>
<dbReference type="Pfam" id="PF00403">
    <property type="entry name" value="HMA"/>
    <property type="match status" value="2"/>
</dbReference>
<dbReference type="GO" id="GO:0043682">
    <property type="term" value="F:P-type divalent copper transporter activity"/>
    <property type="evidence" value="ECO:0007669"/>
    <property type="project" value="TreeGrafter"/>
</dbReference>
<dbReference type="GO" id="GO:0140581">
    <property type="term" value="F:P-type monovalent copper transporter activity"/>
    <property type="evidence" value="ECO:0007669"/>
    <property type="project" value="UniProtKB-EC"/>
</dbReference>
<keyword evidence="9" id="KW-0406">Ion transport</keyword>
<dbReference type="PROSITE" id="PS01047">
    <property type="entry name" value="HMA_1"/>
    <property type="match status" value="2"/>
</dbReference>
<dbReference type="CDD" id="cd00371">
    <property type="entry name" value="HMA"/>
    <property type="match status" value="2"/>
</dbReference>
<dbReference type="InterPro" id="IPR001757">
    <property type="entry name" value="P_typ_ATPase"/>
</dbReference>
<keyword evidence="6" id="KW-0479">Metal-binding</keyword>
<feature type="domain" description="HMA" evidence="18">
    <location>
        <begin position="418"/>
        <end position="484"/>
    </location>
</feature>
<dbReference type="InterPro" id="IPR006122">
    <property type="entry name" value="HMA_Cu_ion-bd"/>
</dbReference>
<dbReference type="GO" id="GO:0016887">
    <property type="term" value="F:ATP hydrolysis activity"/>
    <property type="evidence" value="ECO:0007669"/>
    <property type="project" value="InterPro"/>
</dbReference>
<dbReference type="SUPFAM" id="SSF81653">
    <property type="entry name" value="Calcium ATPase, transduction domain A"/>
    <property type="match status" value="1"/>
</dbReference>
<keyword evidence="7" id="KW-0677">Repeat</keyword>
<dbReference type="PROSITE" id="PS00154">
    <property type="entry name" value="ATPASE_E1_E2"/>
    <property type="match status" value="1"/>
</dbReference>
<dbReference type="GO" id="GO:0055070">
    <property type="term" value="P:copper ion homeostasis"/>
    <property type="evidence" value="ECO:0007669"/>
    <property type="project" value="TreeGrafter"/>
</dbReference>
<feature type="transmembrane region" description="Helical" evidence="17">
    <location>
        <begin position="689"/>
        <end position="709"/>
    </location>
</feature>
<evidence type="ECO:0000256" key="12">
    <source>
        <dbReference type="ARBA" id="ARBA00022967"/>
    </source>
</evidence>
<dbReference type="SUPFAM" id="SSF55008">
    <property type="entry name" value="HMA, heavy metal-associated domain"/>
    <property type="match status" value="2"/>
</dbReference>